<gene>
    <name evidence="8" type="ORF">HW532_10965</name>
</gene>
<dbReference type="GO" id="GO:1900376">
    <property type="term" value="P:regulation of secondary metabolite biosynthetic process"/>
    <property type="evidence" value="ECO:0007669"/>
    <property type="project" value="TreeGrafter"/>
</dbReference>
<comment type="similarity">
    <text evidence="1">Belongs to the Fur family.</text>
</comment>
<dbReference type="RefSeq" id="WP_213160526.1">
    <property type="nucleotide sequence ID" value="NZ_CP058214.1"/>
</dbReference>
<dbReference type="GO" id="GO:0003700">
    <property type="term" value="F:DNA-binding transcription factor activity"/>
    <property type="evidence" value="ECO:0007669"/>
    <property type="project" value="InterPro"/>
</dbReference>
<dbReference type="InterPro" id="IPR036388">
    <property type="entry name" value="WH-like_DNA-bd_sf"/>
</dbReference>
<comment type="cofactor">
    <cofactor evidence="7">
        <name>Zn(2+)</name>
        <dbReference type="ChEBI" id="CHEBI:29105"/>
    </cofactor>
    <text evidence="7">Binds 1 zinc ion per subunit.</text>
</comment>
<organism evidence="8 9">
    <name type="scientific">Kaustia mangrovi</name>
    <dbReference type="NCBI Taxonomy" id="2593653"/>
    <lineage>
        <taxon>Bacteria</taxon>
        <taxon>Pseudomonadati</taxon>
        <taxon>Pseudomonadota</taxon>
        <taxon>Alphaproteobacteria</taxon>
        <taxon>Hyphomicrobiales</taxon>
        <taxon>Parvibaculaceae</taxon>
        <taxon>Kaustia</taxon>
    </lineage>
</organism>
<dbReference type="GO" id="GO:0008270">
    <property type="term" value="F:zinc ion binding"/>
    <property type="evidence" value="ECO:0007669"/>
    <property type="project" value="TreeGrafter"/>
</dbReference>
<dbReference type="GO" id="GO:0000976">
    <property type="term" value="F:transcription cis-regulatory region binding"/>
    <property type="evidence" value="ECO:0007669"/>
    <property type="project" value="TreeGrafter"/>
</dbReference>
<dbReference type="Proteomes" id="UP000593594">
    <property type="component" value="Chromosome"/>
</dbReference>
<evidence type="ECO:0000256" key="4">
    <source>
        <dbReference type="ARBA" id="ARBA00023015"/>
    </source>
</evidence>
<dbReference type="KEGG" id="kmn:HW532_10965"/>
<evidence type="ECO:0000256" key="7">
    <source>
        <dbReference type="PIRSR" id="PIRSR602481-1"/>
    </source>
</evidence>
<dbReference type="Gene3D" id="3.30.1490.190">
    <property type="match status" value="1"/>
</dbReference>
<evidence type="ECO:0000313" key="8">
    <source>
        <dbReference type="EMBL" id="QPC43165.1"/>
    </source>
</evidence>
<keyword evidence="9" id="KW-1185">Reference proteome</keyword>
<protein>
    <submittedName>
        <fullName evidence="8">Transcriptional repressor</fullName>
    </submittedName>
</protein>
<keyword evidence="3 7" id="KW-0862">Zinc</keyword>
<dbReference type="GO" id="GO:0005829">
    <property type="term" value="C:cytosol"/>
    <property type="evidence" value="ECO:0007669"/>
    <property type="project" value="TreeGrafter"/>
</dbReference>
<dbReference type="AlphaFoldDB" id="A0A7S8C4B5"/>
<feature type="binding site" evidence="7">
    <location>
        <position position="158"/>
    </location>
    <ligand>
        <name>Zn(2+)</name>
        <dbReference type="ChEBI" id="CHEBI:29105"/>
    </ligand>
</feature>
<dbReference type="Pfam" id="PF01475">
    <property type="entry name" value="FUR"/>
    <property type="match status" value="1"/>
</dbReference>
<keyword evidence="4" id="KW-0805">Transcription regulation</keyword>
<dbReference type="EMBL" id="CP058214">
    <property type="protein sequence ID" value="QPC43165.1"/>
    <property type="molecule type" value="Genomic_DNA"/>
</dbReference>
<keyword evidence="7" id="KW-0479">Metal-binding</keyword>
<keyword evidence="5" id="KW-0238">DNA-binding</keyword>
<keyword evidence="2" id="KW-0678">Repressor</keyword>
<evidence type="ECO:0000256" key="3">
    <source>
        <dbReference type="ARBA" id="ARBA00022833"/>
    </source>
</evidence>
<dbReference type="PANTHER" id="PTHR33202">
    <property type="entry name" value="ZINC UPTAKE REGULATION PROTEIN"/>
    <property type="match status" value="1"/>
</dbReference>
<evidence type="ECO:0000256" key="2">
    <source>
        <dbReference type="ARBA" id="ARBA00022491"/>
    </source>
</evidence>
<proteinExistence type="inferred from homology"/>
<dbReference type="InterPro" id="IPR002481">
    <property type="entry name" value="FUR"/>
</dbReference>
<reference evidence="8 9" key="1">
    <citation type="submission" date="2020-06" db="EMBL/GenBank/DDBJ databases">
        <title>Genome sequence of 2 isolates from Red Sea Mangroves.</title>
        <authorList>
            <person name="Sefrji F."/>
            <person name="Michoud G."/>
            <person name="Merlino G."/>
            <person name="Daffonchio D."/>
        </authorList>
    </citation>
    <scope>NUCLEOTIDE SEQUENCE [LARGE SCALE GENOMIC DNA]</scope>
    <source>
        <strain evidence="8 9">R1DC25</strain>
    </source>
</reference>
<sequence length="162" mass="17736">MNRHLFPDPRHDHRDCVDETLDRAERQCAREGVRLTPLRREVLGIIASGHEALGAYDIIERMGGTDGRPPAPITVYRVLDFLREHGLVHKVESKNAYVACSHAHGPAERALLMICEDCGTVAELEAPGVFAAIDEASRECGFANAHSVVELHGRCGHCHAAA</sequence>
<dbReference type="GO" id="GO:0045892">
    <property type="term" value="P:negative regulation of DNA-templated transcription"/>
    <property type="evidence" value="ECO:0007669"/>
    <property type="project" value="TreeGrafter"/>
</dbReference>
<feature type="binding site" evidence="7">
    <location>
        <position position="155"/>
    </location>
    <ligand>
        <name>Zn(2+)</name>
        <dbReference type="ChEBI" id="CHEBI:29105"/>
    </ligand>
</feature>
<feature type="binding site" evidence="7">
    <location>
        <position position="118"/>
    </location>
    <ligand>
        <name>Zn(2+)</name>
        <dbReference type="ChEBI" id="CHEBI:29105"/>
    </ligand>
</feature>
<dbReference type="InterPro" id="IPR043135">
    <property type="entry name" value="Fur_C"/>
</dbReference>
<feature type="binding site" evidence="7">
    <location>
        <position position="115"/>
    </location>
    <ligand>
        <name>Zn(2+)</name>
        <dbReference type="ChEBI" id="CHEBI:29105"/>
    </ligand>
</feature>
<name>A0A7S8C4B5_9HYPH</name>
<evidence type="ECO:0000256" key="6">
    <source>
        <dbReference type="ARBA" id="ARBA00023163"/>
    </source>
</evidence>
<dbReference type="InterPro" id="IPR036390">
    <property type="entry name" value="WH_DNA-bd_sf"/>
</dbReference>
<dbReference type="PANTHER" id="PTHR33202:SF6">
    <property type="entry name" value="ZINC UPTAKE REGULATION PROTEIN"/>
    <property type="match status" value="1"/>
</dbReference>
<accession>A0A7S8C4B5</accession>
<evidence type="ECO:0000313" key="9">
    <source>
        <dbReference type="Proteomes" id="UP000593594"/>
    </source>
</evidence>
<dbReference type="Gene3D" id="1.10.10.10">
    <property type="entry name" value="Winged helix-like DNA-binding domain superfamily/Winged helix DNA-binding domain"/>
    <property type="match status" value="1"/>
</dbReference>
<evidence type="ECO:0000256" key="1">
    <source>
        <dbReference type="ARBA" id="ARBA00007957"/>
    </source>
</evidence>
<keyword evidence="6" id="KW-0804">Transcription</keyword>
<dbReference type="SUPFAM" id="SSF46785">
    <property type="entry name" value="Winged helix' DNA-binding domain"/>
    <property type="match status" value="1"/>
</dbReference>
<evidence type="ECO:0000256" key="5">
    <source>
        <dbReference type="ARBA" id="ARBA00023125"/>
    </source>
</evidence>